<name>A0A6M4IQE6_9BACT</name>
<dbReference type="PANTHER" id="PTHR34296">
    <property type="entry name" value="TRANSCRIPTIONAL ACTIVATOR PROTEIN MED"/>
    <property type="match status" value="1"/>
</dbReference>
<keyword evidence="4 7" id="KW-0732">Signal</keyword>
<feature type="chain" id="PRO_5026974868" evidence="7">
    <location>
        <begin position="27"/>
        <end position="349"/>
    </location>
</feature>
<sequence>MRRTLYLIGALLLAHVVLLTVHPAGATVADTSEGLDVGIVFDVGGRGDKSFNDGAYLGGLRAAKALGARVRYIEPGEGSDREAGLRLLAAEGMDLVVAVGFIFTDDINVLAKEYPNVKFADVDYAVATDSVGNPLPMPPNLVALKFREEQGSFLVGALAALVGKSKKVGFVGGMDIALIHKFEAGYRAGVQHVCPDCEVIVNYAGVTPEAFRNPGRGKEMALAMYNQGVNVIFHASGSTGLGVFEAARTTGKFGIGVDADQYSEAPGHVLTSMVKGIDESVFQAAKAVKDGTFKGGIQQFGLAENGVGYVYDANNKMLIPDAVRATLDALTADIVAGRIKVPSTRPGTK</sequence>
<keyword evidence="10" id="KW-1185">Reference proteome</keyword>
<dbReference type="InterPro" id="IPR028082">
    <property type="entry name" value="Peripla_BP_I"/>
</dbReference>
<dbReference type="EMBL" id="CP053085">
    <property type="protein sequence ID" value="QJR36355.1"/>
    <property type="molecule type" value="Genomic_DNA"/>
</dbReference>
<keyword evidence="3" id="KW-1003">Cell membrane</keyword>
<evidence type="ECO:0000256" key="3">
    <source>
        <dbReference type="ARBA" id="ARBA00022475"/>
    </source>
</evidence>
<feature type="signal peptide" evidence="7">
    <location>
        <begin position="1"/>
        <end position="26"/>
    </location>
</feature>
<feature type="domain" description="ABC transporter substrate-binding protein PnrA-like" evidence="8">
    <location>
        <begin position="39"/>
        <end position="343"/>
    </location>
</feature>
<dbReference type="InterPro" id="IPR050957">
    <property type="entry name" value="BMP_lipoprotein"/>
</dbReference>
<proteinExistence type="inferred from homology"/>
<evidence type="ECO:0000259" key="8">
    <source>
        <dbReference type="Pfam" id="PF02608"/>
    </source>
</evidence>
<organism evidence="9 10">
    <name type="scientific">Gemmatimonas groenlandica</name>
    <dbReference type="NCBI Taxonomy" id="2732249"/>
    <lineage>
        <taxon>Bacteria</taxon>
        <taxon>Pseudomonadati</taxon>
        <taxon>Gemmatimonadota</taxon>
        <taxon>Gemmatimonadia</taxon>
        <taxon>Gemmatimonadales</taxon>
        <taxon>Gemmatimonadaceae</taxon>
        <taxon>Gemmatimonas</taxon>
    </lineage>
</organism>
<dbReference type="GO" id="GO:0005886">
    <property type="term" value="C:plasma membrane"/>
    <property type="evidence" value="ECO:0007669"/>
    <property type="project" value="UniProtKB-SubCell"/>
</dbReference>
<dbReference type="RefSeq" id="WP_171225787.1">
    <property type="nucleotide sequence ID" value="NZ_CP053085.1"/>
</dbReference>
<dbReference type="CDD" id="cd06354">
    <property type="entry name" value="PBP1_PrnA-like"/>
    <property type="match status" value="1"/>
</dbReference>
<keyword evidence="6" id="KW-0449">Lipoprotein</keyword>
<evidence type="ECO:0000256" key="1">
    <source>
        <dbReference type="ARBA" id="ARBA00004193"/>
    </source>
</evidence>
<dbReference type="InterPro" id="IPR003760">
    <property type="entry name" value="PnrA-like"/>
</dbReference>
<evidence type="ECO:0000256" key="7">
    <source>
        <dbReference type="SAM" id="SignalP"/>
    </source>
</evidence>
<evidence type="ECO:0000313" key="10">
    <source>
        <dbReference type="Proteomes" id="UP000500938"/>
    </source>
</evidence>
<evidence type="ECO:0000313" key="9">
    <source>
        <dbReference type="EMBL" id="QJR36355.1"/>
    </source>
</evidence>
<reference evidence="9 10" key="1">
    <citation type="submission" date="2020-05" db="EMBL/GenBank/DDBJ databases">
        <title>Complete genome sequence of Gemmatimonas greenlandica TET16.</title>
        <authorList>
            <person name="Zeng Y."/>
        </authorList>
    </citation>
    <scope>NUCLEOTIDE SEQUENCE [LARGE SCALE GENOMIC DNA]</scope>
    <source>
        <strain evidence="9 10">TET16</strain>
    </source>
</reference>
<protein>
    <submittedName>
        <fullName evidence="9">BMP family ABC transporter substrate-binding protein</fullName>
    </submittedName>
</protein>
<evidence type="ECO:0000256" key="2">
    <source>
        <dbReference type="ARBA" id="ARBA00008610"/>
    </source>
</evidence>
<dbReference type="KEGG" id="ggr:HKW67_12985"/>
<dbReference type="Proteomes" id="UP000500938">
    <property type="component" value="Chromosome"/>
</dbReference>
<dbReference type="PANTHER" id="PTHR34296:SF2">
    <property type="entry name" value="ABC TRANSPORTER GUANOSINE-BINDING PROTEIN NUPN"/>
    <property type="match status" value="1"/>
</dbReference>
<accession>A0A6M4IQE6</accession>
<dbReference type="SUPFAM" id="SSF53822">
    <property type="entry name" value="Periplasmic binding protein-like I"/>
    <property type="match status" value="1"/>
</dbReference>
<comment type="subcellular location">
    <subcellularLocation>
        <location evidence="1">Cell membrane</location>
        <topology evidence="1">Lipid-anchor</topology>
    </subcellularLocation>
</comment>
<keyword evidence="5" id="KW-0472">Membrane</keyword>
<evidence type="ECO:0000256" key="4">
    <source>
        <dbReference type="ARBA" id="ARBA00022729"/>
    </source>
</evidence>
<evidence type="ECO:0000256" key="6">
    <source>
        <dbReference type="ARBA" id="ARBA00023288"/>
    </source>
</evidence>
<dbReference type="Gene3D" id="3.40.50.2300">
    <property type="match status" value="2"/>
</dbReference>
<evidence type="ECO:0000256" key="5">
    <source>
        <dbReference type="ARBA" id="ARBA00023136"/>
    </source>
</evidence>
<dbReference type="Pfam" id="PF02608">
    <property type="entry name" value="Bmp"/>
    <property type="match status" value="1"/>
</dbReference>
<gene>
    <name evidence="9" type="ORF">HKW67_12985</name>
</gene>
<comment type="similarity">
    <text evidence="2">Belongs to the BMP lipoprotein family.</text>
</comment>
<dbReference type="AlphaFoldDB" id="A0A6M4IQE6"/>